<dbReference type="Proteomes" id="UP000644010">
    <property type="component" value="Unassembled WGS sequence"/>
</dbReference>
<proteinExistence type="predicted"/>
<dbReference type="RefSeq" id="WP_186960043.1">
    <property type="nucleotide sequence ID" value="NZ_JACOOI010000015.1"/>
</dbReference>
<evidence type="ECO:0000313" key="1">
    <source>
        <dbReference type="EMBL" id="MBC5644112.1"/>
    </source>
</evidence>
<organism evidence="1 2">
    <name type="scientific">Parabacteroides segnis</name>
    <dbReference type="NCBI Taxonomy" id="2763058"/>
    <lineage>
        <taxon>Bacteria</taxon>
        <taxon>Pseudomonadati</taxon>
        <taxon>Bacteroidota</taxon>
        <taxon>Bacteroidia</taxon>
        <taxon>Bacteroidales</taxon>
        <taxon>Tannerellaceae</taxon>
        <taxon>Parabacteroides</taxon>
    </lineage>
</organism>
<gene>
    <name evidence="1" type="ORF">H8S77_14605</name>
</gene>
<evidence type="ECO:0000313" key="2">
    <source>
        <dbReference type="Proteomes" id="UP000644010"/>
    </source>
</evidence>
<protein>
    <submittedName>
        <fullName evidence="1">Uncharacterized protein</fullName>
    </submittedName>
</protein>
<sequence>MELKSNEIDSLLIRQLKQTANEPVTKPVLLTGFNTPPTPSQEGRQVQPVTINRQFNYFYTSAISYHLIIFVNK</sequence>
<reference evidence="1 2" key="1">
    <citation type="submission" date="2020-08" db="EMBL/GenBank/DDBJ databases">
        <title>Genome public.</title>
        <authorList>
            <person name="Liu C."/>
            <person name="Sun Q."/>
        </authorList>
    </citation>
    <scope>NUCLEOTIDE SEQUENCE [LARGE SCALE GENOMIC DNA]</scope>
    <source>
        <strain evidence="1 2">BX2</strain>
    </source>
</reference>
<name>A0ABR7E2X2_9BACT</name>
<comment type="caution">
    <text evidence="1">The sequence shown here is derived from an EMBL/GenBank/DDBJ whole genome shotgun (WGS) entry which is preliminary data.</text>
</comment>
<keyword evidence="2" id="KW-1185">Reference proteome</keyword>
<dbReference type="EMBL" id="JACOOI010000015">
    <property type="protein sequence ID" value="MBC5644112.1"/>
    <property type="molecule type" value="Genomic_DNA"/>
</dbReference>
<accession>A0ABR7E2X2</accession>